<organism evidence="4 5">
    <name type="scientific">Dentipellis fragilis</name>
    <dbReference type="NCBI Taxonomy" id="205917"/>
    <lineage>
        <taxon>Eukaryota</taxon>
        <taxon>Fungi</taxon>
        <taxon>Dikarya</taxon>
        <taxon>Basidiomycota</taxon>
        <taxon>Agaricomycotina</taxon>
        <taxon>Agaricomycetes</taxon>
        <taxon>Russulales</taxon>
        <taxon>Hericiaceae</taxon>
        <taxon>Dentipellis</taxon>
    </lineage>
</organism>
<keyword evidence="1" id="KW-0479">Metal-binding</keyword>
<sequence length="592" mass="63493">MSFVKSTREDDDAFPALELPSSHLPAIDPLFDDAGPLSYGFDSIDASIDPVNYNQVSVNTANPFDAFETRPTSSGTDVPSMSSSLTPTPPSTGAIGTPESPDPLEDTPSASTGNSRKGKELEVDNESGRLEVGALAAHCILNPPPDVLSSVYDGANAFNAGATTTTLDATLSQGDYSASAFANIHPALQVDAPAVYGAPQLSTINNVLEGLARQSENGPSQGLLTGYEQTISGAAAGNLQYFQVNQQRAHSCAGVDQDNVGNNHTATRYAGFADPNTVAVAAHQYTASLAQSSDPRWYNNANHGITALRTRDKVQSLRNARTHAAFGGANASFSRAGRYAANMGPQQFQQHTAQSWQESAAVYRYSHLVGPGTGHVQPLPHRIDPQSYGLRAQSNTLGHINQPYVHPSRITPVFPVPAQQNHRLWYQHGQTSANGLGSHSGLQQPRDMMLPSSNFAAQNAPGPFQALQPTREPSSGPQRRQKTITAARLETTMQPEKPPTPEMTCPVPGCNELVPATRCKFGNHLKDAHPSCHATDGDVTKFKCIFLPKTGWTCDKTFQDQGSLGRHWFDKHNPNRETKCPLCKKPLTRVGG</sequence>
<dbReference type="AlphaFoldDB" id="A0A4Y9XNE3"/>
<dbReference type="OrthoDB" id="10578842at2759"/>
<evidence type="ECO:0000313" key="5">
    <source>
        <dbReference type="Proteomes" id="UP000298327"/>
    </source>
</evidence>
<gene>
    <name evidence="4" type="ORF">EVG20_g11269</name>
</gene>
<evidence type="ECO:0000313" key="4">
    <source>
        <dbReference type="EMBL" id="TFY50893.1"/>
    </source>
</evidence>
<dbReference type="PROSITE" id="PS50157">
    <property type="entry name" value="ZINC_FINGER_C2H2_2"/>
    <property type="match status" value="1"/>
</dbReference>
<feature type="domain" description="C2H2-type" evidence="3">
    <location>
        <begin position="542"/>
        <end position="577"/>
    </location>
</feature>
<dbReference type="GO" id="GO:0008270">
    <property type="term" value="F:zinc ion binding"/>
    <property type="evidence" value="ECO:0007669"/>
    <property type="project" value="UniProtKB-KW"/>
</dbReference>
<evidence type="ECO:0000256" key="1">
    <source>
        <dbReference type="PROSITE-ProRule" id="PRU00042"/>
    </source>
</evidence>
<accession>A0A4Y9XNE3</accession>
<comment type="caution">
    <text evidence="4">The sequence shown here is derived from an EMBL/GenBank/DDBJ whole genome shotgun (WGS) entry which is preliminary data.</text>
</comment>
<feature type="region of interest" description="Disordered" evidence="2">
    <location>
        <begin position="64"/>
        <end position="123"/>
    </location>
</feature>
<keyword evidence="1" id="KW-0863">Zinc-finger</keyword>
<dbReference type="InterPro" id="IPR013087">
    <property type="entry name" value="Znf_C2H2_type"/>
</dbReference>
<evidence type="ECO:0000256" key="2">
    <source>
        <dbReference type="SAM" id="MobiDB-lite"/>
    </source>
</evidence>
<keyword evidence="5" id="KW-1185">Reference proteome</keyword>
<proteinExistence type="predicted"/>
<evidence type="ECO:0000259" key="3">
    <source>
        <dbReference type="PROSITE" id="PS50157"/>
    </source>
</evidence>
<dbReference type="EMBL" id="SEOQ01001667">
    <property type="protein sequence ID" value="TFY50893.1"/>
    <property type="molecule type" value="Genomic_DNA"/>
</dbReference>
<dbReference type="Proteomes" id="UP000298327">
    <property type="component" value="Unassembled WGS sequence"/>
</dbReference>
<reference evidence="4 5" key="1">
    <citation type="submission" date="2019-02" db="EMBL/GenBank/DDBJ databases">
        <title>Genome sequencing of the rare red list fungi Dentipellis fragilis.</title>
        <authorList>
            <person name="Buettner E."/>
            <person name="Kellner H."/>
        </authorList>
    </citation>
    <scope>NUCLEOTIDE SEQUENCE [LARGE SCALE GENOMIC DNA]</scope>
    <source>
        <strain evidence="4 5">DSM 105465</strain>
    </source>
</reference>
<feature type="region of interest" description="Disordered" evidence="2">
    <location>
        <begin position="460"/>
        <end position="482"/>
    </location>
</feature>
<name>A0A4Y9XNE3_9AGAM</name>
<keyword evidence="1" id="KW-0862">Zinc</keyword>
<protein>
    <recommendedName>
        <fullName evidence="3">C2H2-type domain-containing protein</fullName>
    </recommendedName>
</protein>
<feature type="compositionally biased region" description="Polar residues" evidence="2">
    <location>
        <begin position="467"/>
        <end position="478"/>
    </location>
</feature>